<proteinExistence type="predicted"/>
<organism evidence="2 3">
    <name type="scientific">Trichonephila clavata</name>
    <name type="common">Joro spider</name>
    <name type="synonym">Nephila clavata</name>
    <dbReference type="NCBI Taxonomy" id="2740835"/>
    <lineage>
        <taxon>Eukaryota</taxon>
        <taxon>Metazoa</taxon>
        <taxon>Ecdysozoa</taxon>
        <taxon>Arthropoda</taxon>
        <taxon>Chelicerata</taxon>
        <taxon>Arachnida</taxon>
        <taxon>Araneae</taxon>
        <taxon>Araneomorphae</taxon>
        <taxon>Entelegynae</taxon>
        <taxon>Araneoidea</taxon>
        <taxon>Nephilidae</taxon>
        <taxon>Trichonephila</taxon>
    </lineage>
</organism>
<evidence type="ECO:0000313" key="3">
    <source>
        <dbReference type="Proteomes" id="UP000887116"/>
    </source>
</evidence>
<gene>
    <name evidence="2" type="ORF">TNCT_563871</name>
</gene>
<dbReference type="AlphaFoldDB" id="A0A8X6HFN7"/>
<protein>
    <submittedName>
        <fullName evidence="2">Uncharacterized protein</fullName>
    </submittedName>
</protein>
<sequence>MEKNKSSVHPINSPLFSDANEGSHLPINIDPELNKHQAAATPSTQPYSSVSNGGARLQPRAETSGHQQAETSSMQPCPSVPDDAAGVEPRVDTLELPDGLTSDF</sequence>
<name>A0A8X6HFN7_TRICU</name>
<feature type="compositionally biased region" description="Polar residues" evidence="1">
    <location>
        <begin position="40"/>
        <end position="52"/>
    </location>
</feature>
<accession>A0A8X6HFN7</accession>
<keyword evidence="3" id="KW-1185">Reference proteome</keyword>
<reference evidence="2" key="1">
    <citation type="submission" date="2020-07" db="EMBL/GenBank/DDBJ databases">
        <title>Multicomponent nature underlies the extraordinary mechanical properties of spider dragline silk.</title>
        <authorList>
            <person name="Kono N."/>
            <person name="Nakamura H."/>
            <person name="Mori M."/>
            <person name="Yoshida Y."/>
            <person name="Ohtoshi R."/>
            <person name="Malay A.D."/>
            <person name="Moran D.A.P."/>
            <person name="Tomita M."/>
            <person name="Numata K."/>
            <person name="Arakawa K."/>
        </authorList>
    </citation>
    <scope>NUCLEOTIDE SEQUENCE</scope>
</reference>
<dbReference type="Proteomes" id="UP000887116">
    <property type="component" value="Unassembled WGS sequence"/>
</dbReference>
<comment type="caution">
    <text evidence="2">The sequence shown here is derived from an EMBL/GenBank/DDBJ whole genome shotgun (WGS) entry which is preliminary data.</text>
</comment>
<evidence type="ECO:0000256" key="1">
    <source>
        <dbReference type="SAM" id="MobiDB-lite"/>
    </source>
</evidence>
<feature type="compositionally biased region" description="Polar residues" evidence="1">
    <location>
        <begin position="64"/>
        <end position="76"/>
    </location>
</feature>
<feature type="region of interest" description="Disordered" evidence="1">
    <location>
        <begin position="1"/>
        <end position="104"/>
    </location>
</feature>
<evidence type="ECO:0000313" key="2">
    <source>
        <dbReference type="EMBL" id="GFR21215.1"/>
    </source>
</evidence>
<dbReference type="EMBL" id="BMAO01018123">
    <property type="protein sequence ID" value="GFR21215.1"/>
    <property type="molecule type" value="Genomic_DNA"/>
</dbReference>